<evidence type="ECO:0000256" key="2">
    <source>
        <dbReference type="ARBA" id="ARBA00022723"/>
    </source>
</evidence>
<dbReference type="EC" id="4.2.1.1" evidence="7"/>
<dbReference type="InterPro" id="IPR001765">
    <property type="entry name" value="Carbonic_anhydrase"/>
</dbReference>
<dbReference type="EMBL" id="BSEC01000004">
    <property type="protein sequence ID" value="GLI95650.1"/>
    <property type="molecule type" value="Genomic_DNA"/>
</dbReference>
<comment type="caution">
    <text evidence="8">The sequence shown here is derived from an EMBL/GenBank/DDBJ whole genome shotgun (WGS) entry which is preliminary data.</text>
</comment>
<dbReference type="GO" id="GO:0015976">
    <property type="term" value="P:carbon utilization"/>
    <property type="evidence" value="ECO:0007669"/>
    <property type="project" value="InterPro"/>
</dbReference>
<dbReference type="Proteomes" id="UP001144323">
    <property type="component" value="Unassembled WGS sequence"/>
</dbReference>
<sequence length="218" mass="24983">MRSHEKLLLENKAWAEETRRRKPEFFEQLAHGQQPEFLWIGCADSRVPADIIVNAEPGLIFAHRNIANQVIATDLNCLSVVQYAVQVLKVKHIIVCGHYNCGGVKAALSRQRSDFTLLNKWLLHVKDVYRLHRDELDAINCVDAKTNRLVELNVIEQVNNLAFSSIVQNVWRSEQRPMIHGWVYALDDGLLKQLITLGPESAMDPIYRWDDEPAEPAH</sequence>
<dbReference type="PROSITE" id="PS00705">
    <property type="entry name" value="PROK_CO2_ANHYDRASE_2"/>
    <property type="match status" value="1"/>
</dbReference>
<feature type="binding site" evidence="6">
    <location>
        <position position="98"/>
    </location>
    <ligand>
        <name>Zn(2+)</name>
        <dbReference type="ChEBI" id="CHEBI:29105"/>
    </ligand>
</feature>
<dbReference type="GO" id="GO:0004089">
    <property type="term" value="F:carbonate dehydratase activity"/>
    <property type="evidence" value="ECO:0007669"/>
    <property type="project" value="UniProtKB-UniRule"/>
</dbReference>
<dbReference type="PANTHER" id="PTHR11002:SF51">
    <property type="entry name" value="CARBONIC ANHYDRASE"/>
    <property type="match status" value="1"/>
</dbReference>
<protein>
    <recommendedName>
        <fullName evidence="7">Carbonic anhydrase</fullName>
        <ecNumber evidence="7">4.2.1.1</ecNumber>
    </recommendedName>
    <alternativeName>
        <fullName evidence="7">Carbonate dehydratase</fullName>
    </alternativeName>
</protein>
<dbReference type="GO" id="GO:0008270">
    <property type="term" value="F:zinc ion binding"/>
    <property type="evidence" value="ECO:0007669"/>
    <property type="project" value="UniProtKB-UniRule"/>
</dbReference>
<dbReference type="RefSeq" id="WP_281806532.1">
    <property type="nucleotide sequence ID" value="NZ_BSEC01000004.1"/>
</dbReference>
<dbReference type="GO" id="GO:0034599">
    <property type="term" value="P:cellular response to oxidative stress"/>
    <property type="evidence" value="ECO:0007669"/>
    <property type="project" value="TreeGrafter"/>
</dbReference>
<dbReference type="AlphaFoldDB" id="A0A9W6GZD6"/>
<dbReference type="InterPro" id="IPR015892">
    <property type="entry name" value="Carbonic_anhydrase_CS"/>
</dbReference>
<dbReference type="CDD" id="cd00883">
    <property type="entry name" value="beta_CA_cladeA"/>
    <property type="match status" value="1"/>
</dbReference>
<comment type="similarity">
    <text evidence="1 7">Belongs to the beta-class carbonic anhydrase family.</text>
</comment>
<feature type="binding site" evidence="6">
    <location>
        <position position="42"/>
    </location>
    <ligand>
        <name>Zn(2+)</name>
        <dbReference type="ChEBI" id="CHEBI:29105"/>
    </ligand>
</feature>
<dbReference type="SMART" id="SM00947">
    <property type="entry name" value="Pro_CA"/>
    <property type="match status" value="1"/>
</dbReference>
<dbReference type="GO" id="GO:0005737">
    <property type="term" value="C:cytoplasm"/>
    <property type="evidence" value="ECO:0007669"/>
    <property type="project" value="TreeGrafter"/>
</dbReference>
<dbReference type="FunFam" id="3.40.1050.10:FF:000001">
    <property type="entry name" value="Carbonic anhydrase"/>
    <property type="match status" value="1"/>
</dbReference>
<dbReference type="InterPro" id="IPR036874">
    <property type="entry name" value="Carbonic_anhydrase_sf"/>
</dbReference>
<dbReference type="Gene3D" id="3.40.1050.10">
    <property type="entry name" value="Carbonic anhydrase"/>
    <property type="match status" value="1"/>
</dbReference>
<feature type="binding site" evidence="6">
    <location>
        <position position="44"/>
    </location>
    <ligand>
        <name>Zn(2+)</name>
        <dbReference type="ChEBI" id="CHEBI:29105"/>
    </ligand>
</feature>
<evidence type="ECO:0000256" key="7">
    <source>
        <dbReference type="RuleBase" id="RU003956"/>
    </source>
</evidence>
<dbReference type="PROSITE" id="PS00704">
    <property type="entry name" value="PROK_CO2_ANHYDRASE_1"/>
    <property type="match status" value="1"/>
</dbReference>
<evidence type="ECO:0000256" key="1">
    <source>
        <dbReference type="ARBA" id="ARBA00006217"/>
    </source>
</evidence>
<comment type="function">
    <text evidence="7">Reversible hydration of carbon dioxide.</text>
</comment>
<dbReference type="PANTHER" id="PTHR11002">
    <property type="entry name" value="CARBONIC ANHYDRASE"/>
    <property type="match status" value="1"/>
</dbReference>
<gene>
    <name evidence="8" type="ORF">LMG27198_46420</name>
</gene>
<evidence type="ECO:0000256" key="3">
    <source>
        <dbReference type="ARBA" id="ARBA00022833"/>
    </source>
</evidence>
<keyword evidence="9" id="KW-1185">Reference proteome</keyword>
<feature type="binding site" evidence="6">
    <location>
        <position position="101"/>
    </location>
    <ligand>
        <name>Zn(2+)</name>
        <dbReference type="ChEBI" id="CHEBI:29105"/>
    </ligand>
</feature>
<dbReference type="GO" id="GO:0071244">
    <property type="term" value="P:cellular response to carbon dioxide"/>
    <property type="evidence" value="ECO:0007669"/>
    <property type="project" value="TreeGrafter"/>
</dbReference>
<keyword evidence="4 7" id="KW-0456">Lyase</keyword>
<evidence type="ECO:0000256" key="6">
    <source>
        <dbReference type="PIRSR" id="PIRSR601765-1"/>
    </source>
</evidence>
<accession>A0A9W6GZD6</accession>
<proteinExistence type="inferred from homology"/>
<comment type="cofactor">
    <cofactor evidence="6">
        <name>Zn(2+)</name>
        <dbReference type="ChEBI" id="CHEBI:29105"/>
    </cofactor>
    <text evidence="6">Binds 1 zinc ion per subunit.</text>
</comment>
<keyword evidence="3 6" id="KW-0862">Zinc</keyword>
<name>A0A9W6GZD6_9HYPH</name>
<evidence type="ECO:0000256" key="4">
    <source>
        <dbReference type="ARBA" id="ARBA00023239"/>
    </source>
</evidence>
<reference evidence="8" key="1">
    <citation type="journal article" date="2023" name="Int. J. Syst. Evol. Microbiol.">
        <title>Methylocystis iwaonis sp. nov., a type II methane-oxidizing bacterium from surface soil of a rice paddy field in Japan, and emended description of the genus Methylocystis (ex Whittenbury et al. 1970) Bowman et al. 1993.</title>
        <authorList>
            <person name="Kaise H."/>
            <person name="Sawadogo J.B."/>
            <person name="Alam M.S."/>
            <person name="Ueno C."/>
            <person name="Dianou D."/>
            <person name="Shinjo R."/>
            <person name="Asakawa S."/>
        </authorList>
    </citation>
    <scope>NUCLEOTIDE SEQUENCE</scope>
    <source>
        <strain evidence="8">LMG27198</strain>
    </source>
</reference>
<organism evidence="8 9">
    <name type="scientific">Methylocystis echinoides</name>
    <dbReference type="NCBI Taxonomy" id="29468"/>
    <lineage>
        <taxon>Bacteria</taxon>
        <taxon>Pseudomonadati</taxon>
        <taxon>Pseudomonadota</taxon>
        <taxon>Alphaproteobacteria</taxon>
        <taxon>Hyphomicrobiales</taxon>
        <taxon>Methylocystaceae</taxon>
        <taxon>Methylocystis</taxon>
    </lineage>
</organism>
<comment type="catalytic activity">
    <reaction evidence="5 7">
        <text>hydrogencarbonate + H(+) = CO2 + H2O</text>
        <dbReference type="Rhea" id="RHEA:10748"/>
        <dbReference type="ChEBI" id="CHEBI:15377"/>
        <dbReference type="ChEBI" id="CHEBI:15378"/>
        <dbReference type="ChEBI" id="CHEBI:16526"/>
        <dbReference type="ChEBI" id="CHEBI:17544"/>
        <dbReference type="EC" id="4.2.1.1"/>
    </reaction>
</comment>
<evidence type="ECO:0000313" key="9">
    <source>
        <dbReference type="Proteomes" id="UP001144323"/>
    </source>
</evidence>
<keyword evidence="2 6" id="KW-0479">Metal-binding</keyword>
<evidence type="ECO:0000313" key="8">
    <source>
        <dbReference type="EMBL" id="GLI95650.1"/>
    </source>
</evidence>
<dbReference type="Pfam" id="PF00484">
    <property type="entry name" value="Pro_CA"/>
    <property type="match status" value="1"/>
</dbReference>
<evidence type="ECO:0000256" key="5">
    <source>
        <dbReference type="ARBA" id="ARBA00048348"/>
    </source>
</evidence>
<dbReference type="SUPFAM" id="SSF53056">
    <property type="entry name" value="beta-carbonic anhydrase, cab"/>
    <property type="match status" value="1"/>
</dbReference>